<dbReference type="Proteomes" id="UP000186922">
    <property type="component" value="Unassembled WGS sequence"/>
</dbReference>
<dbReference type="GO" id="GO:0003735">
    <property type="term" value="F:structural constituent of ribosome"/>
    <property type="evidence" value="ECO:0007669"/>
    <property type="project" value="InterPro"/>
</dbReference>
<evidence type="ECO:0000256" key="6">
    <source>
        <dbReference type="SAM" id="MobiDB-lite"/>
    </source>
</evidence>
<dbReference type="SUPFAM" id="SSF52080">
    <property type="entry name" value="Ribosomal proteins L15p and L18e"/>
    <property type="match status" value="1"/>
</dbReference>
<feature type="region of interest" description="Disordered" evidence="6">
    <location>
        <begin position="25"/>
        <end position="69"/>
    </location>
</feature>
<dbReference type="PANTHER" id="PTHR12934:SF11">
    <property type="entry name" value="LARGE RIBOSOMAL SUBUNIT PROTEIN UL15M"/>
    <property type="match status" value="1"/>
</dbReference>
<gene>
    <name evidence="8" type="primary">RvY_12935-1</name>
    <name evidence="8" type="synonym">RvY_12935.1</name>
    <name evidence="8" type="ORF">RvY_12935</name>
</gene>
<proteinExistence type="inferred from homology"/>
<dbReference type="GO" id="GO:0006412">
    <property type="term" value="P:translation"/>
    <property type="evidence" value="ECO:0007669"/>
    <property type="project" value="InterPro"/>
</dbReference>
<comment type="caution">
    <text evidence="8">The sequence shown here is derived from an EMBL/GenBank/DDBJ whole genome shotgun (WGS) entry which is preliminary data.</text>
</comment>
<dbReference type="EMBL" id="BDGG01000008">
    <property type="protein sequence ID" value="GAV02359.1"/>
    <property type="molecule type" value="Genomic_DNA"/>
</dbReference>
<keyword evidence="2" id="KW-0689">Ribosomal protein</keyword>
<keyword evidence="3" id="KW-0687">Ribonucleoprotein</keyword>
<organism evidence="8 9">
    <name type="scientific">Ramazzottius varieornatus</name>
    <name type="common">Water bear</name>
    <name type="synonym">Tardigrade</name>
    <dbReference type="NCBI Taxonomy" id="947166"/>
    <lineage>
        <taxon>Eukaryota</taxon>
        <taxon>Metazoa</taxon>
        <taxon>Ecdysozoa</taxon>
        <taxon>Tardigrada</taxon>
        <taxon>Eutardigrada</taxon>
        <taxon>Parachela</taxon>
        <taxon>Hypsibioidea</taxon>
        <taxon>Ramazzottiidae</taxon>
        <taxon>Ramazzottius</taxon>
    </lineage>
</organism>
<evidence type="ECO:0000256" key="2">
    <source>
        <dbReference type="ARBA" id="ARBA00022980"/>
    </source>
</evidence>
<evidence type="ECO:0000313" key="8">
    <source>
        <dbReference type="EMBL" id="GAV02359.1"/>
    </source>
</evidence>
<accession>A0A1D1VUT8</accession>
<evidence type="ECO:0000256" key="1">
    <source>
        <dbReference type="ARBA" id="ARBA00007320"/>
    </source>
</evidence>
<name>A0A1D1VUT8_RAMVA</name>
<keyword evidence="9" id="KW-1185">Reference proteome</keyword>
<reference evidence="8 9" key="1">
    <citation type="journal article" date="2016" name="Nat. Commun.">
        <title>Extremotolerant tardigrade genome and improved radiotolerance of human cultured cells by tardigrade-unique protein.</title>
        <authorList>
            <person name="Hashimoto T."/>
            <person name="Horikawa D.D."/>
            <person name="Saito Y."/>
            <person name="Kuwahara H."/>
            <person name="Kozuka-Hata H."/>
            <person name="Shin-I T."/>
            <person name="Minakuchi Y."/>
            <person name="Ohishi K."/>
            <person name="Motoyama A."/>
            <person name="Aizu T."/>
            <person name="Enomoto A."/>
            <person name="Kondo K."/>
            <person name="Tanaka S."/>
            <person name="Hara Y."/>
            <person name="Koshikawa S."/>
            <person name="Sagara H."/>
            <person name="Miura T."/>
            <person name="Yokobori S."/>
            <person name="Miyagawa K."/>
            <person name="Suzuki Y."/>
            <person name="Kubo T."/>
            <person name="Oyama M."/>
            <person name="Kohara Y."/>
            <person name="Fujiyama A."/>
            <person name="Arakawa K."/>
            <person name="Katayama T."/>
            <person name="Toyoda A."/>
            <person name="Kunieda T."/>
        </authorList>
    </citation>
    <scope>NUCLEOTIDE SEQUENCE [LARGE SCALE GENOMIC DNA]</scope>
    <source>
        <strain evidence="8 9">YOKOZUNA-1</strain>
    </source>
</reference>
<feature type="domain" description="Large ribosomal subunit protein uL15/eL18" evidence="7">
    <location>
        <begin position="96"/>
        <end position="173"/>
    </location>
</feature>
<dbReference type="STRING" id="947166.A0A1D1VUT8"/>
<evidence type="ECO:0000256" key="4">
    <source>
        <dbReference type="ARBA" id="ARBA00035299"/>
    </source>
</evidence>
<dbReference type="OrthoDB" id="361383at2759"/>
<dbReference type="PANTHER" id="PTHR12934">
    <property type="entry name" value="50S RIBOSOMAL PROTEIN L15"/>
    <property type="match status" value="1"/>
</dbReference>
<dbReference type="Pfam" id="PF00828">
    <property type="entry name" value="Ribosomal_L27A"/>
    <property type="match status" value="1"/>
</dbReference>
<sequence length="294" mass="33628">MSGPKSTDLALQLLRKLPRIGIGNLKPLPQFKSKPYGRGPRNTGIDGGRNYPEQQKKGSQPPMGFEGGSSPYYTRHPVQWYYRDHHLKRQYPPLSMFSLQRSIDIGLIDASSPIDLVTLCNTQIYKIDPTQRHFGVNLTEDGLQIFKAKVNIEVQWTTEAVIAAVERNGGTITCAYFDPYSLAAMTDVKRFFEKGIPIPRRTLPPENCLEFYSDPKSRGYLADPAEVSRARVELAQKLGYQLPDLTKDPQYEMLTRRKDPRQVFYDLEPGWIVNLQDEVVLKPADEEVRQYYRS</sequence>
<comment type="similarity">
    <text evidence="1">Belongs to the universal ribosomal protein uL15 family.</text>
</comment>
<dbReference type="GO" id="GO:0005762">
    <property type="term" value="C:mitochondrial large ribosomal subunit"/>
    <property type="evidence" value="ECO:0007669"/>
    <property type="project" value="TreeGrafter"/>
</dbReference>
<evidence type="ECO:0000259" key="7">
    <source>
        <dbReference type="Pfam" id="PF00828"/>
    </source>
</evidence>
<protein>
    <recommendedName>
        <fullName evidence="4">Large ribosomal subunit protein uL15m</fullName>
    </recommendedName>
    <alternativeName>
        <fullName evidence="5">39S ribosomal protein L15, mitochondrial</fullName>
    </alternativeName>
</protein>
<dbReference type="InterPro" id="IPR036227">
    <property type="entry name" value="Ribosomal_uL15/eL18_sf"/>
</dbReference>
<dbReference type="InterPro" id="IPR005749">
    <property type="entry name" value="Ribosomal_uL15_bac-type"/>
</dbReference>
<dbReference type="AlphaFoldDB" id="A0A1D1VUT8"/>
<evidence type="ECO:0000256" key="3">
    <source>
        <dbReference type="ARBA" id="ARBA00023274"/>
    </source>
</evidence>
<dbReference type="InterPro" id="IPR021131">
    <property type="entry name" value="Ribosomal_uL15/eL18"/>
</dbReference>
<evidence type="ECO:0000313" key="9">
    <source>
        <dbReference type="Proteomes" id="UP000186922"/>
    </source>
</evidence>
<evidence type="ECO:0000256" key="5">
    <source>
        <dbReference type="ARBA" id="ARBA00035423"/>
    </source>
</evidence>